<dbReference type="InterPro" id="IPR036345">
    <property type="entry name" value="ExoRNase_PH_dom2_sf"/>
</dbReference>
<evidence type="ECO:0000256" key="3">
    <source>
        <dbReference type="ARBA" id="ARBA00022552"/>
    </source>
</evidence>
<reference evidence="8" key="1">
    <citation type="submission" date="2021-01" db="EMBL/GenBank/DDBJ databases">
        <authorList>
            <person name="Corre E."/>
            <person name="Pelletier E."/>
            <person name="Niang G."/>
            <person name="Scheremetjew M."/>
            <person name="Finn R."/>
            <person name="Kale V."/>
            <person name="Holt S."/>
            <person name="Cochrane G."/>
            <person name="Meng A."/>
            <person name="Brown T."/>
            <person name="Cohen L."/>
        </authorList>
    </citation>
    <scope>NUCLEOTIDE SEQUENCE</scope>
    <source>
        <strain evidence="8">CCMP3328</strain>
    </source>
</reference>
<dbReference type="GO" id="GO:0071028">
    <property type="term" value="P:nuclear mRNA surveillance"/>
    <property type="evidence" value="ECO:0007669"/>
    <property type="project" value="TreeGrafter"/>
</dbReference>
<evidence type="ECO:0000256" key="2">
    <source>
        <dbReference type="ARBA" id="ARBA00006678"/>
    </source>
</evidence>
<dbReference type="GO" id="GO:0016075">
    <property type="term" value="P:rRNA catabolic process"/>
    <property type="evidence" value="ECO:0007669"/>
    <property type="project" value="TreeGrafter"/>
</dbReference>
<evidence type="ECO:0000256" key="1">
    <source>
        <dbReference type="ARBA" id="ARBA00004123"/>
    </source>
</evidence>
<name>A0A7R9WYS2_9STRA</name>
<comment type="subcellular location">
    <subcellularLocation>
        <location evidence="1">Nucleus</location>
    </subcellularLocation>
</comment>
<organism evidence="8">
    <name type="scientific">Craspedostauros australis</name>
    <dbReference type="NCBI Taxonomy" id="1486917"/>
    <lineage>
        <taxon>Eukaryota</taxon>
        <taxon>Sar</taxon>
        <taxon>Stramenopiles</taxon>
        <taxon>Ochrophyta</taxon>
        <taxon>Bacillariophyta</taxon>
        <taxon>Bacillariophyceae</taxon>
        <taxon>Bacillariophycidae</taxon>
        <taxon>Naviculales</taxon>
        <taxon>Naviculaceae</taxon>
        <taxon>Craspedostauros</taxon>
    </lineage>
</organism>
<sequence length="262" mass="28167">MPSSKKQQQRRFDGRPNAGTLRPLSCELSCLANADGSALWKSGSTHVLAAVQGPIVPMSANLPNDDPSNIVSVILKSGEESSMLMTATTSDTTTSSSSVMLEAEWQNLLTNVFSSALDVPSLSKRVAGAARIKIQIVFHIIQSNGSTVSCLLHAGVAALMDAGIDLLYMPIATTCLVATSVRLDPTSEEECEDNTTLVVMVHRSTGHYACCGSHVVGGRGLTMQQYQRCHQLAKKACPAVVAFWRLMVEHKVKHQAETLWSQ</sequence>
<dbReference type="EMBL" id="HBEF01015480">
    <property type="protein sequence ID" value="CAD8337583.1"/>
    <property type="molecule type" value="Transcribed_RNA"/>
</dbReference>
<evidence type="ECO:0000259" key="6">
    <source>
        <dbReference type="Pfam" id="PF01138"/>
    </source>
</evidence>
<dbReference type="AlphaFoldDB" id="A0A7R9WYS2"/>
<dbReference type="SUPFAM" id="SSF55666">
    <property type="entry name" value="Ribonuclease PH domain 2-like"/>
    <property type="match status" value="1"/>
</dbReference>
<dbReference type="GO" id="GO:0005730">
    <property type="term" value="C:nucleolus"/>
    <property type="evidence" value="ECO:0007669"/>
    <property type="project" value="TreeGrafter"/>
</dbReference>
<dbReference type="Pfam" id="PF03725">
    <property type="entry name" value="RNase_PH_C"/>
    <property type="match status" value="1"/>
</dbReference>
<gene>
    <name evidence="8" type="ORF">CAUS1442_LOCUS9711</name>
</gene>
<dbReference type="GO" id="GO:0071051">
    <property type="term" value="P:poly(A)-dependent snoRNA 3'-end processing"/>
    <property type="evidence" value="ECO:0007669"/>
    <property type="project" value="TreeGrafter"/>
</dbReference>
<evidence type="ECO:0000313" key="8">
    <source>
        <dbReference type="EMBL" id="CAD8337583.1"/>
    </source>
</evidence>
<accession>A0A7R9WYS2</accession>
<feature type="domain" description="Exoribonuclease phosphorolytic" evidence="7">
    <location>
        <begin position="171"/>
        <end position="236"/>
    </location>
</feature>
<dbReference type="GO" id="GO:0034475">
    <property type="term" value="P:U4 snRNA 3'-end processing"/>
    <property type="evidence" value="ECO:0007669"/>
    <property type="project" value="TreeGrafter"/>
</dbReference>
<dbReference type="Pfam" id="PF01138">
    <property type="entry name" value="RNase_PH"/>
    <property type="match status" value="1"/>
</dbReference>
<dbReference type="InterPro" id="IPR027408">
    <property type="entry name" value="PNPase/RNase_PH_dom_sf"/>
</dbReference>
<dbReference type="PANTHER" id="PTHR11953">
    <property type="entry name" value="EXOSOME COMPLEX COMPONENT"/>
    <property type="match status" value="1"/>
</dbReference>
<dbReference type="PANTHER" id="PTHR11953:SF1">
    <property type="entry name" value="EXOSOME COMPLEX COMPONENT RRP46"/>
    <property type="match status" value="1"/>
</dbReference>
<keyword evidence="3" id="KW-0698">rRNA processing</keyword>
<protein>
    <submittedName>
        <fullName evidence="8">Uncharacterized protein</fullName>
    </submittedName>
</protein>
<evidence type="ECO:0000259" key="7">
    <source>
        <dbReference type="Pfam" id="PF03725"/>
    </source>
</evidence>
<proteinExistence type="inferred from homology"/>
<dbReference type="GO" id="GO:0000177">
    <property type="term" value="C:cytoplasmic exosome (RNase complex)"/>
    <property type="evidence" value="ECO:0007669"/>
    <property type="project" value="TreeGrafter"/>
</dbReference>
<dbReference type="GO" id="GO:0000176">
    <property type="term" value="C:nuclear exosome (RNase complex)"/>
    <property type="evidence" value="ECO:0007669"/>
    <property type="project" value="TreeGrafter"/>
</dbReference>
<dbReference type="InterPro" id="IPR050080">
    <property type="entry name" value="RNase_PH"/>
</dbReference>
<feature type="domain" description="Exoribonuclease phosphorolytic" evidence="6">
    <location>
        <begin position="21"/>
        <end position="164"/>
    </location>
</feature>
<dbReference type="GO" id="GO:0006364">
    <property type="term" value="P:rRNA processing"/>
    <property type="evidence" value="ECO:0007669"/>
    <property type="project" value="UniProtKB-KW"/>
</dbReference>
<keyword evidence="5" id="KW-0539">Nucleus</keyword>
<keyword evidence="4" id="KW-0271">Exosome</keyword>
<dbReference type="SUPFAM" id="SSF54211">
    <property type="entry name" value="Ribosomal protein S5 domain 2-like"/>
    <property type="match status" value="1"/>
</dbReference>
<comment type="similarity">
    <text evidence="2">Belongs to the RNase PH family.</text>
</comment>
<evidence type="ECO:0000256" key="5">
    <source>
        <dbReference type="ARBA" id="ARBA00023242"/>
    </source>
</evidence>
<dbReference type="InterPro" id="IPR001247">
    <property type="entry name" value="ExoRNase_PH_dom1"/>
</dbReference>
<dbReference type="InterPro" id="IPR020568">
    <property type="entry name" value="Ribosomal_Su5_D2-typ_SF"/>
</dbReference>
<dbReference type="InterPro" id="IPR015847">
    <property type="entry name" value="ExoRNase_PH_dom2"/>
</dbReference>
<dbReference type="Gene3D" id="3.30.230.70">
    <property type="entry name" value="GHMP Kinase, N-terminal domain"/>
    <property type="match status" value="1"/>
</dbReference>
<dbReference type="GO" id="GO:0003723">
    <property type="term" value="F:RNA binding"/>
    <property type="evidence" value="ECO:0007669"/>
    <property type="project" value="TreeGrafter"/>
</dbReference>
<evidence type="ECO:0000256" key="4">
    <source>
        <dbReference type="ARBA" id="ARBA00022835"/>
    </source>
</evidence>